<accession>A0A7D4TVC4</accession>
<keyword evidence="3" id="KW-1185">Reference proteome</keyword>
<dbReference type="KEGG" id="mmab:HQ865_01330"/>
<keyword evidence="1" id="KW-1133">Transmembrane helix</keyword>
<dbReference type="RefSeq" id="WP_173413159.1">
    <property type="nucleotide sequence ID" value="NZ_CP054139.1"/>
</dbReference>
<evidence type="ECO:0000313" key="3">
    <source>
        <dbReference type="Proteomes" id="UP000505355"/>
    </source>
</evidence>
<keyword evidence="1" id="KW-0472">Membrane</keyword>
<protein>
    <recommendedName>
        <fullName evidence="4">Gliding motility protein GldL</fullName>
    </recommendedName>
</protein>
<keyword evidence="1" id="KW-0812">Transmembrane</keyword>
<reference evidence="2 3" key="1">
    <citation type="submission" date="2020-05" db="EMBL/GenBank/DDBJ databases">
        <title>Mucilaginibacter mali sp. nov.</title>
        <authorList>
            <person name="Kim H.S."/>
            <person name="Lee K.C."/>
            <person name="Suh M.K."/>
            <person name="Kim J.-S."/>
            <person name="Han K.-I."/>
            <person name="Eom M.K."/>
            <person name="Shin Y.K."/>
            <person name="Lee J.-S."/>
        </authorList>
    </citation>
    <scope>NUCLEOTIDE SEQUENCE [LARGE SCALE GENOMIC DNA]</scope>
    <source>
        <strain evidence="2 3">G2-14</strain>
    </source>
</reference>
<sequence>MKYFIIAVMFAILAAFSEALADLFTGYGHFTVVVCFLAVYGVLIKMVYEILTAAIPKELER</sequence>
<evidence type="ECO:0008006" key="4">
    <source>
        <dbReference type="Google" id="ProtNLM"/>
    </source>
</evidence>
<feature type="transmembrane region" description="Helical" evidence="1">
    <location>
        <begin position="31"/>
        <end position="51"/>
    </location>
</feature>
<proteinExistence type="predicted"/>
<gene>
    <name evidence="2" type="ORF">HQ865_01330</name>
</gene>
<dbReference type="AlphaFoldDB" id="A0A7D4TVC4"/>
<evidence type="ECO:0000256" key="1">
    <source>
        <dbReference type="SAM" id="Phobius"/>
    </source>
</evidence>
<organism evidence="2 3">
    <name type="scientific">Mucilaginibacter mali</name>
    <dbReference type="NCBI Taxonomy" id="2740462"/>
    <lineage>
        <taxon>Bacteria</taxon>
        <taxon>Pseudomonadati</taxon>
        <taxon>Bacteroidota</taxon>
        <taxon>Sphingobacteriia</taxon>
        <taxon>Sphingobacteriales</taxon>
        <taxon>Sphingobacteriaceae</taxon>
        <taxon>Mucilaginibacter</taxon>
    </lineage>
</organism>
<name>A0A7D4TVC4_9SPHI</name>
<evidence type="ECO:0000313" key="2">
    <source>
        <dbReference type="EMBL" id="QKJ28457.1"/>
    </source>
</evidence>
<dbReference type="Proteomes" id="UP000505355">
    <property type="component" value="Chromosome"/>
</dbReference>
<dbReference type="EMBL" id="CP054139">
    <property type="protein sequence ID" value="QKJ28457.1"/>
    <property type="molecule type" value="Genomic_DNA"/>
</dbReference>